<gene>
    <name evidence="2" type="ORF">P8C59_000154</name>
</gene>
<dbReference type="EMBL" id="JAQQPM010000001">
    <property type="protein sequence ID" value="KAK2066325.1"/>
    <property type="molecule type" value="Genomic_DNA"/>
</dbReference>
<feature type="compositionally biased region" description="Low complexity" evidence="1">
    <location>
        <begin position="93"/>
        <end position="106"/>
    </location>
</feature>
<accession>A0AAD9HWM2</accession>
<organism evidence="2 3">
    <name type="scientific">Phyllachora maydis</name>
    <dbReference type="NCBI Taxonomy" id="1825666"/>
    <lineage>
        <taxon>Eukaryota</taxon>
        <taxon>Fungi</taxon>
        <taxon>Dikarya</taxon>
        <taxon>Ascomycota</taxon>
        <taxon>Pezizomycotina</taxon>
        <taxon>Sordariomycetes</taxon>
        <taxon>Sordariomycetidae</taxon>
        <taxon>Phyllachorales</taxon>
        <taxon>Phyllachoraceae</taxon>
        <taxon>Phyllachora</taxon>
    </lineage>
</organism>
<feature type="region of interest" description="Disordered" evidence="1">
    <location>
        <begin position="71"/>
        <end position="128"/>
    </location>
</feature>
<reference evidence="2" key="1">
    <citation type="journal article" date="2023" name="Mol. Plant Microbe Interact.">
        <title>Elucidating the Obligate Nature and Biological Capacity of an Invasive Fungal Corn Pathogen.</title>
        <authorList>
            <person name="MacCready J.S."/>
            <person name="Roggenkamp E.M."/>
            <person name="Gdanetz K."/>
            <person name="Chilvers M.I."/>
        </authorList>
    </citation>
    <scope>NUCLEOTIDE SEQUENCE</scope>
    <source>
        <strain evidence="2">PM02</strain>
    </source>
</reference>
<name>A0AAD9HWM2_9PEZI</name>
<keyword evidence="3" id="KW-1185">Reference proteome</keyword>
<proteinExistence type="predicted"/>
<evidence type="ECO:0000313" key="2">
    <source>
        <dbReference type="EMBL" id="KAK2066325.1"/>
    </source>
</evidence>
<comment type="caution">
    <text evidence="2">The sequence shown here is derived from an EMBL/GenBank/DDBJ whole genome shotgun (WGS) entry which is preliminary data.</text>
</comment>
<dbReference type="AlphaFoldDB" id="A0AAD9HWM2"/>
<protein>
    <submittedName>
        <fullName evidence="2">Uncharacterized protein</fullName>
    </submittedName>
</protein>
<feature type="compositionally biased region" description="Acidic residues" evidence="1">
    <location>
        <begin position="82"/>
        <end position="92"/>
    </location>
</feature>
<evidence type="ECO:0000256" key="1">
    <source>
        <dbReference type="SAM" id="MobiDB-lite"/>
    </source>
</evidence>
<dbReference type="Proteomes" id="UP001217918">
    <property type="component" value="Unassembled WGS sequence"/>
</dbReference>
<sequence length="155" mass="17192">MMLLRDKPHDFSSNIDSLSNSDNLVHDIPAPIPAKPAKITLAIRHAAAYKAKRRKLAKACAIAADKDDNDAYNRVYMPPANAEEEEEEEEGSGDNNSVNSSTSDSANKGEGSSAYKRGKGASRYKDMLLHKQQRVTSYPYSPSNTPYTDIYIYYI</sequence>
<evidence type="ECO:0000313" key="3">
    <source>
        <dbReference type="Proteomes" id="UP001217918"/>
    </source>
</evidence>